<dbReference type="PIRSF" id="PIRSF001488">
    <property type="entry name" value="Tdi_protein"/>
    <property type="match status" value="1"/>
</dbReference>
<dbReference type="InterPro" id="IPR050824">
    <property type="entry name" value="Thiol_disulfide_DsbA"/>
</dbReference>
<sequence>MKKFVALLFAAILMPLTACAEQFEAGKHYEELSKPATAKPEIKEFFSFYCPHCFAFEPIVDKIKKSMPDDASFIKSHVDFMPRNNREVAQGLGKSLAALELLKAEEQGISALFKHLHKDRKRFDSMQDVRSVLVQEANIDPTKYDSAYKSFMASGRANQMQSEQKSFNIRSVPTLIVNGKYEVKLGSVKSEEEYVQLVNFLLNKK</sequence>
<keyword evidence="6" id="KW-0676">Redox-active center</keyword>
<evidence type="ECO:0000256" key="2">
    <source>
        <dbReference type="ARBA" id="ARBA00005791"/>
    </source>
</evidence>
<keyword evidence="11" id="KW-1185">Reference proteome</keyword>
<feature type="signal peptide" evidence="8">
    <location>
        <begin position="1"/>
        <end position="20"/>
    </location>
</feature>
<evidence type="ECO:0000313" key="10">
    <source>
        <dbReference type="EMBL" id="MER2491648.1"/>
    </source>
</evidence>
<evidence type="ECO:0000256" key="7">
    <source>
        <dbReference type="PIRNR" id="PIRNR001488"/>
    </source>
</evidence>
<organism evidence="10 11">
    <name type="scientific">Catenovulum sediminis</name>
    <dbReference type="NCBI Taxonomy" id="1740262"/>
    <lineage>
        <taxon>Bacteria</taxon>
        <taxon>Pseudomonadati</taxon>
        <taxon>Pseudomonadota</taxon>
        <taxon>Gammaproteobacteria</taxon>
        <taxon>Alteromonadales</taxon>
        <taxon>Alteromonadaceae</taxon>
        <taxon>Catenovulum</taxon>
    </lineage>
</organism>
<dbReference type="CDD" id="cd03019">
    <property type="entry name" value="DsbA_DsbA"/>
    <property type="match status" value="1"/>
</dbReference>
<evidence type="ECO:0000256" key="8">
    <source>
        <dbReference type="SAM" id="SignalP"/>
    </source>
</evidence>
<dbReference type="Gene3D" id="3.40.30.10">
    <property type="entry name" value="Glutaredoxin"/>
    <property type="match status" value="1"/>
</dbReference>
<dbReference type="InterPro" id="IPR036249">
    <property type="entry name" value="Thioredoxin-like_sf"/>
</dbReference>
<evidence type="ECO:0000256" key="3">
    <source>
        <dbReference type="ARBA" id="ARBA00022729"/>
    </source>
</evidence>
<dbReference type="Proteomes" id="UP001467690">
    <property type="component" value="Unassembled WGS sequence"/>
</dbReference>
<feature type="domain" description="Thioredoxin" evidence="9">
    <location>
        <begin position="7"/>
        <end position="203"/>
    </location>
</feature>
<evidence type="ECO:0000256" key="1">
    <source>
        <dbReference type="ARBA" id="ARBA00004418"/>
    </source>
</evidence>
<evidence type="ECO:0000256" key="6">
    <source>
        <dbReference type="ARBA" id="ARBA00023284"/>
    </source>
</evidence>
<evidence type="ECO:0000259" key="9">
    <source>
        <dbReference type="PROSITE" id="PS51352"/>
    </source>
</evidence>
<reference evidence="10 11" key="1">
    <citation type="submission" date="2024-06" db="EMBL/GenBank/DDBJ databases">
        <authorList>
            <person name="Chen R.Y."/>
        </authorList>
    </citation>
    <scope>NUCLEOTIDE SEQUENCE [LARGE SCALE GENOMIC DNA]</scope>
    <source>
        <strain evidence="10 11">D2</strain>
    </source>
</reference>
<comment type="subcellular location">
    <subcellularLocation>
        <location evidence="1 7">Periplasm</location>
    </subcellularLocation>
</comment>
<evidence type="ECO:0000313" key="11">
    <source>
        <dbReference type="Proteomes" id="UP001467690"/>
    </source>
</evidence>
<dbReference type="PANTHER" id="PTHR35891">
    <property type="entry name" value="THIOL:DISULFIDE INTERCHANGE PROTEIN DSBA"/>
    <property type="match status" value="1"/>
</dbReference>
<protein>
    <recommendedName>
        <fullName evidence="7">Thiol:disulfide interchange protein</fullName>
    </recommendedName>
</protein>
<feature type="chain" id="PRO_5047025718" description="Thiol:disulfide interchange protein" evidence="8">
    <location>
        <begin position="21"/>
        <end position="205"/>
    </location>
</feature>
<proteinExistence type="inferred from homology"/>
<dbReference type="EMBL" id="JBELOE010000143">
    <property type="protein sequence ID" value="MER2491648.1"/>
    <property type="molecule type" value="Genomic_DNA"/>
</dbReference>
<dbReference type="PANTHER" id="PTHR35891:SF2">
    <property type="entry name" value="THIOL:DISULFIDE INTERCHANGE PROTEIN DSBA"/>
    <property type="match status" value="1"/>
</dbReference>
<keyword evidence="3 8" id="KW-0732">Signal</keyword>
<dbReference type="Pfam" id="PF01323">
    <property type="entry name" value="DSBA"/>
    <property type="match status" value="1"/>
</dbReference>
<dbReference type="InterPro" id="IPR001853">
    <property type="entry name" value="DSBA-like_thioredoxin_dom"/>
</dbReference>
<comment type="similarity">
    <text evidence="2">Belongs to the thioredoxin family. DsbA subfamily.</text>
</comment>
<dbReference type="SUPFAM" id="SSF52833">
    <property type="entry name" value="Thioredoxin-like"/>
    <property type="match status" value="1"/>
</dbReference>
<dbReference type="InterPro" id="IPR023205">
    <property type="entry name" value="DsbA/DsbL"/>
</dbReference>
<comment type="caution">
    <text evidence="10">The sequence shown here is derived from an EMBL/GenBank/DDBJ whole genome shotgun (WGS) entry which is preliminary data.</text>
</comment>
<keyword evidence="4 7" id="KW-0574">Periplasm</keyword>
<dbReference type="RefSeq" id="WP_143871080.1">
    <property type="nucleotide sequence ID" value="NZ_CP041660.1"/>
</dbReference>
<dbReference type="InterPro" id="IPR013766">
    <property type="entry name" value="Thioredoxin_domain"/>
</dbReference>
<evidence type="ECO:0000256" key="4">
    <source>
        <dbReference type="ARBA" id="ARBA00022764"/>
    </source>
</evidence>
<accession>A0ABV1RFD3</accession>
<keyword evidence="5 7" id="KW-1015">Disulfide bond</keyword>
<gene>
    <name evidence="10" type="ORF">ABS311_07110</name>
</gene>
<dbReference type="PROSITE" id="PS51352">
    <property type="entry name" value="THIOREDOXIN_2"/>
    <property type="match status" value="1"/>
</dbReference>
<name>A0ABV1RFD3_9ALTE</name>
<evidence type="ECO:0000256" key="5">
    <source>
        <dbReference type="ARBA" id="ARBA00023157"/>
    </source>
</evidence>